<accession>A0ABV2FEV1</accession>
<protein>
    <submittedName>
        <fullName evidence="10">Iron complex transport system permease protein</fullName>
    </submittedName>
</protein>
<reference evidence="10 11" key="1">
    <citation type="submission" date="2024-06" db="EMBL/GenBank/DDBJ databases">
        <title>Genomic Encyclopedia of Type Strains, Phase IV (KMG-IV): sequencing the most valuable type-strain genomes for metagenomic binning, comparative biology and taxonomic classification.</title>
        <authorList>
            <person name="Goeker M."/>
        </authorList>
    </citation>
    <scope>NUCLEOTIDE SEQUENCE [LARGE SCALE GENOMIC DNA]</scope>
    <source>
        <strain evidence="10 11">DSM 28303</strain>
    </source>
</reference>
<evidence type="ECO:0000256" key="1">
    <source>
        <dbReference type="ARBA" id="ARBA00004651"/>
    </source>
</evidence>
<evidence type="ECO:0000256" key="6">
    <source>
        <dbReference type="ARBA" id="ARBA00022989"/>
    </source>
</evidence>
<feature type="transmembrane region" description="Helical" evidence="9">
    <location>
        <begin position="94"/>
        <end position="114"/>
    </location>
</feature>
<feature type="transmembrane region" description="Helical" evidence="9">
    <location>
        <begin position="226"/>
        <end position="247"/>
    </location>
</feature>
<evidence type="ECO:0000256" key="3">
    <source>
        <dbReference type="ARBA" id="ARBA00022448"/>
    </source>
</evidence>
<dbReference type="InterPro" id="IPR000522">
    <property type="entry name" value="ABC_transptr_permease_BtuC"/>
</dbReference>
<feature type="region of interest" description="Disordered" evidence="8">
    <location>
        <begin position="1"/>
        <end position="23"/>
    </location>
</feature>
<sequence length="365" mass="39411">MNQTVSPSKPEETVTKQESRSSRLIPSRLSLQDKPSKPQRPIRLGIGLLGFFVIGFYLSLRFGAVSYSHADIWSVLRQPLVSNDLQDVIIDLRLPRMVAAILVGAAMATAGLMMQGITRNPIADPGFLGVNAGAGLALVIGYALFGSMHYSGILLLCLLGSLVASVLVYGLSYVPRKGYDQLRLLLAGAMVSSLFSAIGQAITIYFNLSTAVIGWQAGGLIGVNWGMIRIIGPIILVGLVLAQIFAHQLTILSFNETVAKSLGQRTNIMTFILLGIVLLLSAAGVAMIGAIAFVGLIIPHAIKHFVAKDYRLLLPFTMFGGATFMLWVDLVCRIYNPPYETPLNAIISLIGLPCFLWLVRKGDQL</sequence>
<keyword evidence="11" id="KW-1185">Reference proteome</keyword>
<evidence type="ECO:0000256" key="5">
    <source>
        <dbReference type="ARBA" id="ARBA00022692"/>
    </source>
</evidence>
<dbReference type="Proteomes" id="UP001549122">
    <property type="component" value="Unassembled WGS sequence"/>
</dbReference>
<dbReference type="EMBL" id="JBEPLO010000002">
    <property type="protein sequence ID" value="MET3557088.1"/>
    <property type="molecule type" value="Genomic_DNA"/>
</dbReference>
<dbReference type="PANTHER" id="PTHR30472">
    <property type="entry name" value="FERRIC ENTEROBACTIN TRANSPORT SYSTEM PERMEASE PROTEIN"/>
    <property type="match status" value="1"/>
</dbReference>
<evidence type="ECO:0000256" key="2">
    <source>
        <dbReference type="ARBA" id="ARBA00007935"/>
    </source>
</evidence>
<feature type="transmembrane region" description="Helical" evidence="9">
    <location>
        <begin position="184"/>
        <end position="206"/>
    </location>
</feature>
<evidence type="ECO:0000256" key="4">
    <source>
        <dbReference type="ARBA" id="ARBA00022475"/>
    </source>
</evidence>
<keyword evidence="6 9" id="KW-1133">Transmembrane helix</keyword>
<evidence type="ECO:0000256" key="9">
    <source>
        <dbReference type="SAM" id="Phobius"/>
    </source>
</evidence>
<feature type="transmembrane region" description="Helical" evidence="9">
    <location>
        <begin position="310"/>
        <end position="330"/>
    </location>
</feature>
<evidence type="ECO:0000256" key="7">
    <source>
        <dbReference type="ARBA" id="ARBA00023136"/>
    </source>
</evidence>
<organism evidence="10 11">
    <name type="scientific">Streptococcus rupicaprae</name>
    <dbReference type="NCBI Taxonomy" id="759619"/>
    <lineage>
        <taxon>Bacteria</taxon>
        <taxon>Bacillati</taxon>
        <taxon>Bacillota</taxon>
        <taxon>Bacilli</taxon>
        <taxon>Lactobacillales</taxon>
        <taxon>Streptococcaceae</taxon>
        <taxon>Streptococcus</taxon>
    </lineage>
</organism>
<evidence type="ECO:0000313" key="10">
    <source>
        <dbReference type="EMBL" id="MET3557088.1"/>
    </source>
</evidence>
<feature type="transmembrane region" description="Helical" evidence="9">
    <location>
        <begin position="42"/>
        <end position="60"/>
    </location>
</feature>
<keyword evidence="7 9" id="KW-0472">Membrane</keyword>
<dbReference type="InterPro" id="IPR037294">
    <property type="entry name" value="ABC_BtuC-like"/>
</dbReference>
<comment type="similarity">
    <text evidence="2">Belongs to the binding-protein-dependent transport system permease family. FecCD subfamily.</text>
</comment>
<feature type="transmembrane region" description="Helical" evidence="9">
    <location>
        <begin position="342"/>
        <end position="359"/>
    </location>
</feature>
<evidence type="ECO:0000313" key="11">
    <source>
        <dbReference type="Proteomes" id="UP001549122"/>
    </source>
</evidence>
<dbReference type="SUPFAM" id="SSF81345">
    <property type="entry name" value="ABC transporter involved in vitamin B12 uptake, BtuC"/>
    <property type="match status" value="1"/>
</dbReference>
<feature type="transmembrane region" description="Helical" evidence="9">
    <location>
        <begin position="268"/>
        <end position="298"/>
    </location>
</feature>
<evidence type="ECO:0000256" key="8">
    <source>
        <dbReference type="SAM" id="MobiDB-lite"/>
    </source>
</evidence>
<dbReference type="PANTHER" id="PTHR30472:SF65">
    <property type="entry name" value="SIDEROPHORE TRANSPORT SYSTEM PERMEASE PROTEIN YFIZ-RELATED"/>
    <property type="match status" value="1"/>
</dbReference>
<keyword evidence="3" id="KW-0813">Transport</keyword>
<proteinExistence type="inferred from homology"/>
<feature type="transmembrane region" description="Helical" evidence="9">
    <location>
        <begin position="126"/>
        <end position="145"/>
    </location>
</feature>
<dbReference type="CDD" id="cd06550">
    <property type="entry name" value="TM_ABC_iron-siderophores_like"/>
    <property type="match status" value="1"/>
</dbReference>
<name>A0ABV2FEV1_9STRE</name>
<comment type="subcellular location">
    <subcellularLocation>
        <location evidence="1">Cell membrane</location>
        <topology evidence="1">Multi-pass membrane protein</topology>
    </subcellularLocation>
</comment>
<feature type="transmembrane region" description="Helical" evidence="9">
    <location>
        <begin position="151"/>
        <end position="172"/>
    </location>
</feature>
<keyword evidence="5 9" id="KW-0812">Transmembrane</keyword>
<dbReference type="Gene3D" id="1.10.3470.10">
    <property type="entry name" value="ABC transporter involved in vitamin B12 uptake, BtuC"/>
    <property type="match status" value="1"/>
</dbReference>
<comment type="caution">
    <text evidence="10">The sequence shown here is derived from an EMBL/GenBank/DDBJ whole genome shotgun (WGS) entry which is preliminary data.</text>
</comment>
<gene>
    <name evidence="10" type="ORF">ABID29_000197</name>
</gene>
<dbReference type="Pfam" id="PF01032">
    <property type="entry name" value="FecCD"/>
    <property type="match status" value="1"/>
</dbReference>
<feature type="compositionally biased region" description="Basic and acidic residues" evidence="8">
    <location>
        <begin position="9"/>
        <end position="21"/>
    </location>
</feature>
<keyword evidence="4" id="KW-1003">Cell membrane</keyword>